<keyword evidence="1" id="KW-0863">Zinc-finger</keyword>
<gene>
    <name evidence="4" type="ORF">CCHL11_05399</name>
</gene>
<feature type="non-terminal residue" evidence="4">
    <location>
        <position position="852"/>
    </location>
</feature>
<evidence type="ECO:0000313" key="5">
    <source>
        <dbReference type="Proteomes" id="UP000186583"/>
    </source>
</evidence>
<dbReference type="PROSITE" id="PS50157">
    <property type="entry name" value="ZINC_FINGER_C2H2_2"/>
    <property type="match status" value="1"/>
</dbReference>
<dbReference type="Proteomes" id="UP000186583">
    <property type="component" value="Unassembled WGS sequence"/>
</dbReference>
<comment type="caution">
    <text evidence="4">The sequence shown here is derived from an EMBL/GenBank/DDBJ whole genome shotgun (WGS) entry which is preliminary data.</text>
</comment>
<feature type="region of interest" description="Disordered" evidence="2">
    <location>
        <begin position="88"/>
        <end position="108"/>
    </location>
</feature>
<feature type="region of interest" description="Disordered" evidence="2">
    <location>
        <begin position="440"/>
        <end position="517"/>
    </location>
</feature>
<dbReference type="InterPro" id="IPR013087">
    <property type="entry name" value="Znf_C2H2_type"/>
</dbReference>
<dbReference type="PANTHER" id="PTHR35391">
    <property type="entry name" value="C2H2-TYPE DOMAIN-CONTAINING PROTEIN-RELATED"/>
    <property type="match status" value="1"/>
</dbReference>
<feature type="compositionally biased region" description="Polar residues" evidence="2">
    <location>
        <begin position="379"/>
        <end position="404"/>
    </location>
</feature>
<evidence type="ECO:0000313" key="4">
    <source>
        <dbReference type="EMBL" id="OLN85866.1"/>
    </source>
</evidence>
<organism evidence="4 5">
    <name type="scientific">Colletotrichum chlorophyti</name>
    <dbReference type="NCBI Taxonomy" id="708187"/>
    <lineage>
        <taxon>Eukaryota</taxon>
        <taxon>Fungi</taxon>
        <taxon>Dikarya</taxon>
        <taxon>Ascomycota</taxon>
        <taxon>Pezizomycotina</taxon>
        <taxon>Sordariomycetes</taxon>
        <taxon>Hypocreomycetidae</taxon>
        <taxon>Glomerellales</taxon>
        <taxon>Glomerellaceae</taxon>
        <taxon>Colletotrichum</taxon>
    </lineage>
</organism>
<evidence type="ECO:0000256" key="1">
    <source>
        <dbReference type="PROSITE-ProRule" id="PRU00042"/>
    </source>
</evidence>
<feature type="compositionally biased region" description="Polar residues" evidence="2">
    <location>
        <begin position="24"/>
        <end position="34"/>
    </location>
</feature>
<accession>A0A1Q8RNE7</accession>
<feature type="compositionally biased region" description="Basic and acidic residues" evidence="2">
    <location>
        <begin position="710"/>
        <end position="739"/>
    </location>
</feature>
<dbReference type="OrthoDB" id="6077919at2759"/>
<protein>
    <submittedName>
        <fullName evidence="4">Zinc finger protein GLI1</fullName>
    </submittedName>
</protein>
<feature type="compositionally biased region" description="Basic and acidic residues" evidence="2">
    <location>
        <begin position="489"/>
        <end position="507"/>
    </location>
</feature>
<keyword evidence="1" id="KW-0479">Metal-binding</keyword>
<dbReference type="GO" id="GO:0008270">
    <property type="term" value="F:zinc ion binding"/>
    <property type="evidence" value="ECO:0007669"/>
    <property type="project" value="UniProtKB-KW"/>
</dbReference>
<dbReference type="EMBL" id="MPGH01000138">
    <property type="protein sequence ID" value="OLN85866.1"/>
    <property type="molecule type" value="Genomic_DNA"/>
</dbReference>
<evidence type="ECO:0000259" key="3">
    <source>
        <dbReference type="PROSITE" id="PS50157"/>
    </source>
</evidence>
<feature type="region of interest" description="Disordered" evidence="2">
    <location>
        <begin position="1"/>
        <end position="34"/>
    </location>
</feature>
<dbReference type="PROSITE" id="PS00028">
    <property type="entry name" value="ZINC_FINGER_C2H2_1"/>
    <property type="match status" value="3"/>
</dbReference>
<name>A0A1Q8RNE7_9PEZI</name>
<sequence>MEMDHTKQSQLASLARSEHVISMRGSSNTRSLTTTPMPWGLMEFYGGEQPWVPPGIFPDSQQARHSSGSGIQRRGNVGAFTGWRSNQASECDTVPPGFPPSDSGYESRTKQSIENTSVFNDVDPGHDTQSLSGRMMDLHPFHQMAPSDAYHRDASAYQEQWNMGTKQTHVAQNGAVDGKLICPGCQAVCKTKSELNKHNQRHRKAHICDVPGCNRKEGFGTMNDLDRHRSSVHPEVFSGGLRYRCHLGQCITKKKIWPRADNFRQHLKRVHQRSVPSDDDISEFILQTPSKSQEHSIRQNAQDDLEGVGSDLSSYFSASHSLAWDGQSPVMEDVQLCSHDQPIVMDLVLDPSLATTEDNNSNEPLMSSAIDIIDSSNQMREQNSSGDSKNFMNPSCKPIQSSRQYVRPREISKAPFPKIVAVGRTGVESEVLCAIQPSALSVGPNRSNGPDGPRLDNGLQDAIDEPPANNSSYDTAHRRPRVLSGLKDSNSERDSGYGQMAHEEQHLGRSLLTNSSGETLNEQDMLEFLSKMPKSLIENFLKSQKESISPKSTTAPISNAESQHGCPHFSCRKTFNRKCELKKHMKRHDKPYGCTFLGCKKKFGSKNDWKRHENSQHFQLEVWKCLEKRADDDVEGCGKVCHRRETFRSHLQKEHKIGDAAQVEQSLEKYRVGRNCESRFWCGFCVKIVEVTKQGINAWAERFNHIDSHYTGRDHSPKKDISEWKHVDPEHPDAHHAGSVDDSSDADSGDECSVIAAPCRPSSPAKPASIRTKKRSLHADDLQTRPKRLKNENSTYMWYCCKCNWDAGVKLHAACVNCSHVRCNECSGNCFVAQDDKPDTRVENEVVMEAVV</sequence>
<reference evidence="4 5" key="1">
    <citation type="submission" date="2016-11" db="EMBL/GenBank/DDBJ databases">
        <title>Draft Genome Assembly of Colletotrichum chlorophyti a pathogen of herbaceous plants.</title>
        <authorList>
            <person name="Gan P."/>
            <person name="Narusaka M."/>
            <person name="Tsushima A."/>
            <person name="Narusaka Y."/>
            <person name="Takano Y."/>
            <person name="Shirasu K."/>
        </authorList>
    </citation>
    <scope>NUCLEOTIDE SEQUENCE [LARGE SCALE GENOMIC DNA]</scope>
    <source>
        <strain evidence="4 5">NTL11</strain>
    </source>
</reference>
<dbReference type="PANTHER" id="PTHR35391:SF3">
    <property type="entry name" value="FINGER DOMAIN PROTEIN, PUTATIVE (AFU_ORTHOLOGUE AFUA_8G04300)-RELATED"/>
    <property type="match status" value="1"/>
</dbReference>
<dbReference type="STRING" id="708187.A0A1Q8RNE7"/>
<keyword evidence="5" id="KW-1185">Reference proteome</keyword>
<proteinExistence type="predicted"/>
<feature type="region of interest" description="Disordered" evidence="2">
    <location>
        <begin position="710"/>
        <end position="786"/>
    </location>
</feature>
<dbReference type="SMART" id="SM00355">
    <property type="entry name" value="ZnF_C2H2"/>
    <property type="match status" value="6"/>
</dbReference>
<feature type="region of interest" description="Disordered" evidence="2">
    <location>
        <begin position="379"/>
        <end position="407"/>
    </location>
</feature>
<dbReference type="AlphaFoldDB" id="A0A1Q8RNE7"/>
<evidence type="ECO:0000256" key="2">
    <source>
        <dbReference type="SAM" id="MobiDB-lite"/>
    </source>
</evidence>
<feature type="domain" description="C2H2-type" evidence="3">
    <location>
        <begin position="564"/>
        <end position="588"/>
    </location>
</feature>
<dbReference type="Gene3D" id="3.30.160.60">
    <property type="entry name" value="Classic Zinc Finger"/>
    <property type="match status" value="2"/>
</dbReference>
<keyword evidence="1" id="KW-0862">Zinc</keyword>